<evidence type="ECO:0000259" key="2">
    <source>
        <dbReference type="PROSITE" id="PS50043"/>
    </source>
</evidence>
<keyword evidence="4" id="KW-1185">Reference proteome</keyword>
<name>A0ABY7Q900_9ACTN</name>
<dbReference type="EMBL" id="CP115450">
    <property type="protein sequence ID" value="WBP89165.1"/>
    <property type="molecule type" value="Genomic_DNA"/>
</dbReference>
<dbReference type="Gene3D" id="1.10.10.10">
    <property type="entry name" value="Winged helix-like DNA-binding domain superfamily/Winged helix DNA-binding domain"/>
    <property type="match status" value="1"/>
</dbReference>
<dbReference type="InterPro" id="IPR000792">
    <property type="entry name" value="Tscrpt_reg_LuxR_C"/>
</dbReference>
<dbReference type="InterPro" id="IPR016032">
    <property type="entry name" value="Sig_transdc_resp-reg_C-effctor"/>
</dbReference>
<accession>A0ABY7Q900</accession>
<dbReference type="PROSITE" id="PS50043">
    <property type="entry name" value="HTH_LUXR_2"/>
    <property type="match status" value="1"/>
</dbReference>
<dbReference type="InterPro" id="IPR036388">
    <property type="entry name" value="WH-like_DNA-bd_sf"/>
</dbReference>
<dbReference type="InterPro" id="IPR039420">
    <property type="entry name" value="WalR-like"/>
</dbReference>
<sequence length="277" mass="30588">MGTLSELLERQQRALVSAADCARLLESHVSALAVHRAAVPTGRAGDPVEVHDPARAHELLDAAVALARDQIRLIQPSVIARHLVIDRLGGDWRERGSRVNVRTIHQSGLLQNATAVSHLEKLSRRGVQIRVAPLLPFRLVVVDDEMALVCLPDSTLLVRQPALLQVLVRIFEYCWDDARDLRTGAAEDDGPCPDDRPVGTRAPVSLTEQQLVILRLWAKGRQDLEIARELHVSPRTLRRTVSALLRRLGVSSRFEAGVIAARTHQLLPEPDPLPAHS</sequence>
<dbReference type="Pfam" id="PF00196">
    <property type="entry name" value="GerE"/>
    <property type="match status" value="1"/>
</dbReference>
<evidence type="ECO:0000313" key="4">
    <source>
        <dbReference type="Proteomes" id="UP001212821"/>
    </source>
</evidence>
<dbReference type="RefSeq" id="WP_270147330.1">
    <property type="nucleotide sequence ID" value="NZ_CP115450.1"/>
</dbReference>
<protein>
    <submittedName>
        <fullName evidence="3">LuxR C-terminal-related transcriptional regulator</fullName>
    </submittedName>
</protein>
<dbReference type="Proteomes" id="UP001212821">
    <property type="component" value="Chromosome"/>
</dbReference>
<dbReference type="PANTHER" id="PTHR43214">
    <property type="entry name" value="TWO-COMPONENT RESPONSE REGULATOR"/>
    <property type="match status" value="1"/>
</dbReference>
<reference evidence="4" key="1">
    <citation type="submission" date="2022-12" db="EMBL/GenBank/DDBJ databases">
        <authorList>
            <person name="Mo P."/>
        </authorList>
    </citation>
    <scope>NUCLEOTIDE SEQUENCE [LARGE SCALE GENOMIC DNA]</scope>
    <source>
        <strain evidence="4">HUAS 3-15</strain>
    </source>
</reference>
<evidence type="ECO:0000256" key="1">
    <source>
        <dbReference type="ARBA" id="ARBA00023125"/>
    </source>
</evidence>
<organism evidence="3 4">
    <name type="scientific">Kitasatospora cathayae</name>
    <dbReference type="NCBI Taxonomy" id="3004092"/>
    <lineage>
        <taxon>Bacteria</taxon>
        <taxon>Bacillati</taxon>
        <taxon>Actinomycetota</taxon>
        <taxon>Actinomycetes</taxon>
        <taxon>Kitasatosporales</taxon>
        <taxon>Streptomycetaceae</taxon>
        <taxon>Kitasatospora</taxon>
    </lineage>
</organism>
<proteinExistence type="predicted"/>
<keyword evidence="1" id="KW-0238">DNA-binding</keyword>
<dbReference type="SUPFAM" id="SSF56024">
    <property type="entry name" value="Phospholipase D/nuclease"/>
    <property type="match status" value="1"/>
</dbReference>
<dbReference type="CDD" id="cd06170">
    <property type="entry name" value="LuxR_C_like"/>
    <property type="match status" value="1"/>
</dbReference>
<feature type="domain" description="HTH luxR-type" evidence="2">
    <location>
        <begin position="199"/>
        <end position="264"/>
    </location>
</feature>
<dbReference type="SMART" id="SM00421">
    <property type="entry name" value="HTH_LUXR"/>
    <property type="match status" value="1"/>
</dbReference>
<dbReference type="PRINTS" id="PR00038">
    <property type="entry name" value="HTHLUXR"/>
</dbReference>
<evidence type="ECO:0000313" key="3">
    <source>
        <dbReference type="EMBL" id="WBP89165.1"/>
    </source>
</evidence>
<gene>
    <name evidence="3" type="ORF">O1G21_27195</name>
</gene>
<dbReference type="SUPFAM" id="SSF46894">
    <property type="entry name" value="C-terminal effector domain of the bipartite response regulators"/>
    <property type="match status" value="1"/>
</dbReference>
<dbReference type="PANTHER" id="PTHR43214:SF43">
    <property type="entry name" value="TWO-COMPONENT RESPONSE REGULATOR"/>
    <property type="match status" value="1"/>
</dbReference>